<comment type="cofactor">
    <cofactor evidence="1">
        <name>FAD</name>
        <dbReference type="ChEBI" id="CHEBI:57692"/>
    </cofactor>
</comment>
<comment type="caution">
    <text evidence="9">The sequence shown here is derived from an EMBL/GenBank/DDBJ whole genome shotgun (WGS) entry which is preliminary data.</text>
</comment>
<dbReference type="SUPFAM" id="SSF51905">
    <property type="entry name" value="FAD/NAD(P)-binding domain"/>
    <property type="match status" value="1"/>
</dbReference>
<feature type="domain" description="Prenylcysteine lyase" evidence="8">
    <location>
        <begin position="73"/>
        <end position="418"/>
    </location>
</feature>
<dbReference type="AlphaFoldDB" id="A0A812QWG8"/>
<reference evidence="9" key="1">
    <citation type="submission" date="2021-02" db="EMBL/GenBank/DDBJ databases">
        <authorList>
            <person name="Dougan E. K."/>
            <person name="Rhodes N."/>
            <person name="Thang M."/>
            <person name="Chan C."/>
        </authorList>
    </citation>
    <scope>NUCLEOTIDE SEQUENCE</scope>
</reference>
<keyword evidence="3" id="KW-0285">Flavoprotein</keyword>
<protein>
    <submittedName>
        <fullName evidence="9">PCYOX1 protein</fullName>
    </submittedName>
</protein>
<accession>A0A812QWG8</accession>
<dbReference type="GO" id="GO:0001735">
    <property type="term" value="F:prenylcysteine oxidase activity"/>
    <property type="evidence" value="ECO:0007669"/>
    <property type="project" value="InterPro"/>
</dbReference>
<sequence>MFKVSDNQVFEKSAHVGGRARLFHHAGSSYEAGASIIHIQNRYLVEFAAEFGLGQLQPVETRLGLHDGRDLLFETSDRRAVTLARMLWRYGLGPLRLDRWVSGFLKKFEQVYRLQKEGKAFSTPRRLLASLDSRFSQMLDETLEERLNRDGFDRRLIQELASGMVRVNYGQGLEIGAFVGAVALCGSQGPLWAVEGGNQALASKILESSGAILRQAAIRRVEVAGSRYRLHADVVGEPETMFGDYDLVFLAAPLQDGQALQLPSTVSLQPSLYQRIYATFFDAPPDAKALGSSGPVPGILLSSTGQGFNSIGLHNSSRRGDGKLIWKVFSPAPLTEEQSKELFPNAQKCETFGWWAYPKYEVRDAKSKDTDFCLDGAGLYYCNAIEETASAMEMAVLGAKNCVLLASHRWKGTRSNIDPAPAARL</sequence>
<evidence type="ECO:0000256" key="6">
    <source>
        <dbReference type="ARBA" id="ARBA00023002"/>
    </source>
</evidence>
<dbReference type="PANTHER" id="PTHR15944">
    <property type="entry name" value="FARNESYLCYSTEINE LYASE"/>
    <property type="match status" value="1"/>
</dbReference>
<keyword evidence="7" id="KW-0325">Glycoprotein</keyword>
<dbReference type="InterPro" id="IPR036188">
    <property type="entry name" value="FAD/NAD-bd_sf"/>
</dbReference>
<proteinExistence type="inferred from homology"/>
<evidence type="ECO:0000256" key="3">
    <source>
        <dbReference type="ARBA" id="ARBA00022630"/>
    </source>
</evidence>
<organism evidence="9 10">
    <name type="scientific">Symbiodinium natans</name>
    <dbReference type="NCBI Taxonomy" id="878477"/>
    <lineage>
        <taxon>Eukaryota</taxon>
        <taxon>Sar</taxon>
        <taxon>Alveolata</taxon>
        <taxon>Dinophyceae</taxon>
        <taxon>Suessiales</taxon>
        <taxon>Symbiodiniaceae</taxon>
        <taxon>Symbiodinium</taxon>
    </lineage>
</organism>
<dbReference type="OrthoDB" id="412710at2759"/>
<keyword evidence="6" id="KW-0560">Oxidoreductase</keyword>
<keyword evidence="4" id="KW-0732">Signal</keyword>
<dbReference type="Gene3D" id="3.50.50.60">
    <property type="entry name" value="FAD/NAD(P)-binding domain"/>
    <property type="match status" value="1"/>
</dbReference>
<evidence type="ECO:0000313" key="10">
    <source>
        <dbReference type="Proteomes" id="UP000604046"/>
    </source>
</evidence>
<dbReference type="Proteomes" id="UP000604046">
    <property type="component" value="Unassembled WGS sequence"/>
</dbReference>
<gene>
    <name evidence="9" type="primary">PCYOX1</name>
    <name evidence="9" type="ORF">SNAT2548_LOCUS22190</name>
</gene>
<name>A0A812QWG8_9DINO</name>
<evidence type="ECO:0000256" key="1">
    <source>
        <dbReference type="ARBA" id="ARBA00001974"/>
    </source>
</evidence>
<evidence type="ECO:0000256" key="2">
    <source>
        <dbReference type="ARBA" id="ARBA00009967"/>
    </source>
</evidence>
<comment type="similarity">
    <text evidence="2">Belongs to the prenylcysteine oxidase family.</text>
</comment>
<evidence type="ECO:0000259" key="8">
    <source>
        <dbReference type="Pfam" id="PF07156"/>
    </source>
</evidence>
<evidence type="ECO:0000256" key="4">
    <source>
        <dbReference type="ARBA" id="ARBA00022729"/>
    </source>
</evidence>
<dbReference type="Pfam" id="PF07156">
    <property type="entry name" value="Prenylcys_lyase"/>
    <property type="match status" value="1"/>
</dbReference>
<dbReference type="GO" id="GO:0030328">
    <property type="term" value="P:prenylcysteine catabolic process"/>
    <property type="evidence" value="ECO:0007669"/>
    <property type="project" value="InterPro"/>
</dbReference>
<dbReference type="GO" id="GO:0030327">
    <property type="term" value="P:prenylated protein catabolic process"/>
    <property type="evidence" value="ECO:0007669"/>
    <property type="project" value="TreeGrafter"/>
</dbReference>
<keyword evidence="10" id="KW-1185">Reference proteome</keyword>
<keyword evidence="5" id="KW-0274">FAD</keyword>
<dbReference type="EMBL" id="CAJNDS010002278">
    <property type="protein sequence ID" value="CAE7407920.1"/>
    <property type="molecule type" value="Genomic_DNA"/>
</dbReference>
<evidence type="ECO:0000313" key="9">
    <source>
        <dbReference type="EMBL" id="CAE7407920.1"/>
    </source>
</evidence>
<evidence type="ECO:0000256" key="7">
    <source>
        <dbReference type="ARBA" id="ARBA00023180"/>
    </source>
</evidence>
<dbReference type="InterPro" id="IPR017046">
    <property type="entry name" value="Prenylcysteine_Oxase1"/>
</dbReference>
<dbReference type="PANTHER" id="PTHR15944:SF0">
    <property type="entry name" value="PRENYLCYSTEINE LYASE DOMAIN-CONTAINING PROTEIN"/>
    <property type="match status" value="1"/>
</dbReference>
<dbReference type="InterPro" id="IPR010795">
    <property type="entry name" value="Prenylcys_lyase"/>
</dbReference>
<evidence type="ECO:0000256" key="5">
    <source>
        <dbReference type="ARBA" id="ARBA00022827"/>
    </source>
</evidence>